<dbReference type="InterPro" id="IPR050670">
    <property type="entry name" value="STAM"/>
</dbReference>
<dbReference type="Proteomes" id="UP000481858">
    <property type="component" value="Unassembled WGS sequence"/>
</dbReference>
<comment type="caution">
    <text evidence="5">The sequence shown here is derived from an EMBL/GenBank/DDBJ whole genome shotgun (WGS) entry which is preliminary data.</text>
</comment>
<dbReference type="InterPro" id="IPR001452">
    <property type="entry name" value="SH3_domain"/>
</dbReference>
<organism evidence="5 6">
    <name type="scientific">Xylaria multiplex</name>
    <dbReference type="NCBI Taxonomy" id="323545"/>
    <lineage>
        <taxon>Eukaryota</taxon>
        <taxon>Fungi</taxon>
        <taxon>Dikarya</taxon>
        <taxon>Ascomycota</taxon>
        <taxon>Pezizomycotina</taxon>
        <taxon>Sordariomycetes</taxon>
        <taxon>Xylariomycetidae</taxon>
        <taxon>Xylariales</taxon>
        <taxon>Xylariaceae</taxon>
        <taxon>Xylaria</taxon>
    </lineage>
</organism>
<evidence type="ECO:0000259" key="4">
    <source>
        <dbReference type="PROSITE" id="PS50002"/>
    </source>
</evidence>
<feature type="compositionally biased region" description="Gly residues" evidence="3">
    <location>
        <begin position="225"/>
        <end position="237"/>
    </location>
</feature>
<feature type="region of interest" description="Disordered" evidence="3">
    <location>
        <begin position="196"/>
        <end position="243"/>
    </location>
</feature>
<dbReference type="AlphaFoldDB" id="A0A7C8MW56"/>
<evidence type="ECO:0000256" key="2">
    <source>
        <dbReference type="PROSITE-ProRule" id="PRU00192"/>
    </source>
</evidence>
<dbReference type="PROSITE" id="PS50002">
    <property type="entry name" value="SH3"/>
    <property type="match status" value="1"/>
</dbReference>
<dbReference type="OrthoDB" id="6250593at2759"/>
<keyword evidence="1 2" id="KW-0728">SH3 domain</keyword>
<dbReference type="InParanoid" id="A0A7C8MW56"/>
<sequence length="271" mass="28532">MVTLDRQEIIANNKSLRLIKNELEHLLEKGVITDHVFDSISSQLPAESSLSGAPTPASRNSSAVAPPPGPPPTHAMANLALHQNPSPSPAPPAYHTTGPPALPSRGNPPPPPPPPAKPVIARARAKYQYRAADDRDLSFEQDDQIAVHEYMNDDWWMGRNERTGAEGIFPKTYVQIDHNEKAGYYAPAQPAYGSPAPVGPNSGYPPPPQGQNPYNSHVPPMAVAEGGGQNQEGGGSSKVGEAGKKIGKKLGNAAIFGAGATLGGNLVNSIF</sequence>
<feature type="compositionally biased region" description="Polar residues" evidence="3">
    <location>
        <begin position="46"/>
        <end position="63"/>
    </location>
</feature>
<dbReference type="InterPro" id="IPR036028">
    <property type="entry name" value="SH3-like_dom_sf"/>
</dbReference>
<proteinExistence type="predicted"/>
<protein>
    <recommendedName>
        <fullName evidence="4">SH3 domain-containing protein</fullName>
    </recommendedName>
</protein>
<feature type="region of interest" description="Disordered" evidence="3">
    <location>
        <begin position="46"/>
        <end position="118"/>
    </location>
</feature>
<name>A0A7C8MW56_9PEZI</name>
<gene>
    <name evidence="5" type="ORF">GQX73_g2641</name>
</gene>
<feature type="domain" description="SH3" evidence="4">
    <location>
        <begin position="118"/>
        <end position="179"/>
    </location>
</feature>
<dbReference type="SUPFAM" id="SSF50044">
    <property type="entry name" value="SH3-domain"/>
    <property type="match status" value="1"/>
</dbReference>
<accession>A0A7C8MW56</accession>
<evidence type="ECO:0000313" key="5">
    <source>
        <dbReference type="EMBL" id="KAF2970931.1"/>
    </source>
</evidence>
<evidence type="ECO:0000256" key="3">
    <source>
        <dbReference type="SAM" id="MobiDB-lite"/>
    </source>
</evidence>
<dbReference type="Pfam" id="PF00018">
    <property type="entry name" value="SH3_1"/>
    <property type="match status" value="1"/>
</dbReference>
<feature type="compositionally biased region" description="Pro residues" evidence="3">
    <location>
        <begin position="100"/>
        <end position="117"/>
    </location>
</feature>
<dbReference type="PANTHER" id="PTHR45929">
    <property type="entry name" value="JAK PATHWAY SIGNAL TRANSDUCTION ADAPTOR MOLECULE"/>
    <property type="match status" value="1"/>
</dbReference>
<dbReference type="FunCoup" id="A0A7C8MW56">
    <property type="interactions" value="103"/>
</dbReference>
<dbReference type="Gene3D" id="2.30.30.40">
    <property type="entry name" value="SH3 Domains"/>
    <property type="match status" value="1"/>
</dbReference>
<evidence type="ECO:0000256" key="1">
    <source>
        <dbReference type="ARBA" id="ARBA00022443"/>
    </source>
</evidence>
<dbReference type="PANTHER" id="PTHR45929:SF7">
    <property type="entry name" value="LAS SEVENTEEN-BINDING PROTEIN 1"/>
    <property type="match status" value="1"/>
</dbReference>
<reference evidence="5 6" key="1">
    <citation type="submission" date="2019-12" db="EMBL/GenBank/DDBJ databases">
        <title>Draft genome sequence of the ascomycete Xylaria multiplex DSM 110363.</title>
        <authorList>
            <person name="Buettner E."/>
            <person name="Kellner H."/>
        </authorList>
    </citation>
    <scope>NUCLEOTIDE SEQUENCE [LARGE SCALE GENOMIC DNA]</scope>
    <source>
        <strain evidence="5 6">DSM 110363</strain>
    </source>
</reference>
<keyword evidence="6" id="KW-1185">Reference proteome</keyword>
<evidence type="ECO:0000313" key="6">
    <source>
        <dbReference type="Proteomes" id="UP000481858"/>
    </source>
</evidence>
<dbReference type="SMART" id="SM00326">
    <property type="entry name" value="SH3"/>
    <property type="match status" value="1"/>
</dbReference>
<dbReference type="CDD" id="cd00174">
    <property type="entry name" value="SH3"/>
    <property type="match status" value="1"/>
</dbReference>
<dbReference type="EMBL" id="WUBL01000018">
    <property type="protein sequence ID" value="KAF2970931.1"/>
    <property type="molecule type" value="Genomic_DNA"/>
</dbReference>